<dbReference type="GO" id="GO:0003677">
    <property type="term" value="F:DNA binding"/>
    <property type="evidence" value="ECO:0007669"/>
    <property type="project" value="UniProtKB-KW"/>
</dbReference>
<evidence type="ECO:0000256" key="3">
    <source>
        <dbReference type="ARBA" id="ARBA00023015"/>
    </source>
</evidence>
<dbReference type="SUPFAM" id="SSF53383">
    <property type="entry name" value="PLP-dependent transferases"/>
    <property type="match status" value="1"/>
</dbReference>
<organism evidence="7 8">
    <name type="scientific">Herbaspirillum frisingense GSF30</name>
    <dbReference type="NCBI Taxonomy" id="864073"/>
    <lineage>
        <taxon>Bacteria</taxon>
        <taxon>Pseudomonadati</taxon>
        <taxon>Pseudomonadota</taxon>
        <taxon>Betaproteobacteria</taxon>
        <taxon>Burkholderiales</taxon>
        <taxon>Oxalobacteraceae</taxon>
        <taxon>Herbaspirillum</taxon>
    </lineage>
</organism>
<evidence type="ECO:0000313" key="8">
    <source>
        <dbReference type="Proteomes" id="UP000006772"/>
    </source>
</evidence>
<accession>A0AAI9II44</accession>
<dbReference type="Proteomes" id="UP000006772">
    <property type="component" value="Unassembled WGS sequence"/>
</dbReference>
<evidence type="ECO:0000256" key="5">
    <source>
        <dbReference type="ARBA" id="ARBA00023163"/>
    </source>
</evidence>
<dbReference type="Pfam" id="PF00155">
    <property type="entry name" value="Aminotran_1_2"/>
    <property type="match status" value="1"/>
</dbReference>
<reference evidence="7 8" key="1">
    <citation type="journal article" date="2013" name="Front. Microbiol.">
        <title>The genome of the endophytic bacterium H. frisingense GSF30(T) identifies diverse strategies in the Herbaspirillum genus to interact with plants.</title>
        <authorList>
            <person name="Straub D."/>
            <person name="Rothballer M."/>
            <person name="Hartmann A."/>
            <person name="Ludewig U."/>
        </authorList>
    </citation>
    <scope>NUCLEOTIDE SEQUENCE [LARGE SCALE GENOMIC DNA]</scope>
    <source>
        <strain evidence="7 8">GSF30</strain>
    </source>
</reference>
<dbReference type="InterPro" id="IPR051446">
    <property type="entry name" value="HTH_trans_reg/aminotransferase"/>
</dbReference>
<dbReference type="InterPro" id="IPR036390">
    <property type="entry name" value="WH_DNA-bd_sf"/>
</dbReference>
<dbReference type="CDD" id="cd00609">
    <property type="entry name" value="AAT_like"/>
    <property type="match status" value="1"/>
</dbReference>
<dbReference type="EMBL" id="AEEC02000001">
    <property type="protein sequence ID" value="EOA06663.1"/>
    <property type="molecule type" value="Genomic_DNA"/>
</dbReference>
<evidence type="ECO:0000256" key="4">
    <source>
        <dbReference type="ARBA" id="ARBA00023125"/>
    </source>
</evidence>
<evidence type="ECO:0000313" key="7">
    <source>
        <dbReference type="EMBL" id="EOA06663.1"/>
    </source>
</evidence>
<dbReference type="InterPro" id="IPR015424">
    <property type="entry name" value="PyrdxlP-dep_Trfase"/>
</dbReference>
<dbReference type="Gene3D" id="3.40.640.10">
    <property type="entry name" value="Type I PLP-dependent aspartate aminotransferase-like (Major domain)"/>
    <property type="match status" value="1"/>
</dbReference>
<dbReference type="InterPro" id="IPR036388">
    <property type="entry name" value="WH-like_DNA-bd_sf"/>
</dbReference>
<dbReference type="Pfam" id="PF00392">
    <property type="entry name" value="GntR"/>
    <property type="match status" value="1"/>
</dbReference>
<name>A0AAI9II44_9BURK</name>
<dbReference type="Gene3D" id="1.10.10.10">
    <property type="entry name" value="Winged helix-like DNA-binding domain superfamily/Winged helix DNA-binding domain"/>
    <property type="match status" value="1"/>
</dbReference>
<dbReference type="SUPFAM" id="SSF46785">
    <property type="entry name" value="Winged helix' DNA-binding domain"/>
    <property type="match status" value="1"/>
</dbReference>
<feature type="domain" description="HTH gntR-type" evidence="6">
    <location>
        <begin position="29"/>
        <end position="97"/>
    </location>
</feature>
<dbReference type="CDD" id="cd07377">
    <property type="entry name" value="WHTH_GntR"/>
    <property type="match status" value="1"/>
</dbReference>
<evidence type="ECO:0000259" key="6">
    <source>
        <dbReference type="PROSITE" id="PS50949"/>
    </source>
</evidence>
<dbReference type="InterPro" id="IPR000524">
    <property type="entry name" value="Tscrpt_reg_HTH_GntR"/>
</dbReference>
<evidence type="ECO:0000256" key="2">
    <source>
        <dbReference type="ARBA" id="ARBA00022898"/>
    </source>
</evidence>
<keyword evidence="2" id="KW-0663">Pyridoxal phosphate</keyword>
<proteinExistence type="inferred from homology"/>
<sequence>MGSIPPERISMAKLPRAPLQLDLQRNTAARLVEQVADGLAGLIEAGELRSGERLPSVRQFAQSHAIGASTVVEAYEQLVARGMLLARRGAGFFVAARAGQSGARAVFVPHEPVIDSAWLLSEMFADERVPIKAGCGWLPGKWLNDEGLHQAERRIIRSPGAQQVGYGHPYGYAPLRQLITQFLGHWALELGIEQVLTTHGATQALDLVIRTMTQPGDTVMIDDPGYCNLIAMLRLAGLNVIGVPRTPGGVDTEQLETLARAHRPKMFFTTSVLQNPTGTSYTPACAMRVLQAAERHGFWVVEDDIFRELGQATDPMLAALDGLQRVIYVGSYSKTIAPSLRVGYIACQRELARQIVHTKMVLTLTNSEINERLVHNVLTEGHHRRHVQTLNATLLNAQATLNAKLSDAGLTPFTPARGGMFTWATIEGCALSAREIADRARQKGIWLAPGDFFHLSAPDRTSFRFNVGYADVPELFDFLRGL</sequence>
<dbReference type="InterPro" id="IPR015421">
    <property type="entry name" value="PyrdxlP-dep_Trfase_major"/>
</dbReference>
<keyword evidence="3" id="KW-0805">Transcription regulation</keyword>
<dbReference type="GO" id="GO:0003700">
    <property type="term" value="F:DNA-binding transcription factor activity"/>
    <property type="evidence" value="ECO:0007669"/>
    <property type="project" value="InterPro"/>
</dbReference>
<dbReference type="PANTHER" id="PTHR46577:SF2">
    <property type="entry name" value="TRANSCRIPTIONAL REGULATORY PROTEIN"/>
    <property type="match status" value="1"/>
</dbReference>
<comment type="similarity">
    <text evidence="1">In the C-terminal section; belongs to the class-I pyridoxal-phosphate-dependent aminotransferase family.</text>
</comment>
<keyword evidence="4" id="KW-0238">DNA-binding</keyword>
<dbReference type="PROSITE" id="PS50949">
    <property type="entry name" value="HTH_GNTR"/>
    <property type="match status" value="1"/>
</dbReference>
<dbReference type="PANTHER" id="PTHR46577">
    <property type="entry name" value="HTH-TYPE TRANSCRIPTIONAL REGULATORY PROTEIN GABR"/>
    <property type="match status" value="1"/>
</dbReference>
<keyword evidence="5" id="KW-0804">Transcription</keyword>
<comment type="caution">
    <text evidence="7">The sequence shown here is derived from an EMBL/GenBank/DDBJ whole genome shotgun (WGS) entry which is preliminary data.</text>
</comment>
<dbReference type="GO" id="GO:0030170">
    <property type="term" value="F:pyridoxal phosphate binding"/>
    <property type="evidence" value="ECO:0007669"/>
    <property type="project" value="InterPro"/>
</dbReference>
<protein>
    <submittedName>
        <fullName evidence="7">GntR family transcriptional regulator</fullName>
    </submittedName>
</protein>
<dbReference type="InterPro" id="IPR004839">
    <property type="entry name" value="Aminotransferase_I/II_large"/>
</dbReference>
<gene>
    <name evidence="7" type="ORF">HFRIS_000080</name>
</gene>
<dbReference type="SMART" id="SM00345">
    <property type="entry name" value="HTH_GNTR"/>
    <property type="match status" value="1"/>
</dbReference>
<dbReference type="AlphaFoldDB" id="A0AAI9II44"/>
<evidence type="ECO:0000256" key="1">
    <source>
        <dbReference type="ARBA" id="ARBA00005384"/>
    </source>
</evidence>